<feature type="domain" description="NlpC/P60" evidence="6">
    <location>
        <begin position="922"/>
        <end position="1052"/>
    </location>
</feature>
<comment type="similarity">
    <text evidence="1">Belongs to the peptidase C40 family.</text>
</comment>
<dbReference type="GO" id="GO:0006508">
    <property type="term" value="P:proteolysis"/>
    <property type="evidence" value="ECO:0007669"/>
    <property type="project" value="UniProtKB-KW"/>
</dbReference>
<dbReference type="Proteomes" id="UP000237846">
    <property type="component" value="Unassembled WGS sequence"/>
</dbReference>
<sequence>MPSAGSVHVDVFPDLRRFGPQLRRDLQREVRALRVDVPVHANTRQASQALAGLRRRAEGLNAVRPRIQVRAETVGAVASLRAVDRIVSRLDGRRIRIHMTTTGAAPTLPTVTPPRTPRTQTAPSGSRGSQYQQPFTDSSPAQQAAVATLVPPAIPAVGALAGGLGAVASGGAAAAAGVGAFALALIPAIANAREAAATGGQLTGQQAQFTAATDRMTAAWQGFRARTDGAVLVAASRSVDVATEGLDLLEPVANSTAGAVATLGVEARAALGTPEWQRFFAFVQRQAYPSTLIFGRSLGNLGTGVAGLVTNFEPLWNVVGPGLEGMSATFARWGQDSSNFTEFIQWTIDNGPVFVGTLGDLAGAAVDIGVAVAPLGTVYAQGLGLLASSISAVAEQAPWLIQFAVAVGTARVALGLLGRVNSGLIQPLRELPGRVRDFASGLGQASMQASSAAGGVGRFRGAVSGVVGALGGPWGLAITGAVAALGLFISTKAAATAEVDRFVEAIRQDNGAIGTHSREVIAATIAAEGLVAESARLGLELDLVTDALLGNTAAQREVNQAIQDGIAADAAYLQQHGRSRDGAAERQLAAHNLTAAIEGQNATIAEAVQRYQDEQAASAALGLQADTTGTSITGLALSQGGLNTALQMGTGSAQSLRTALDLLTQTNLTVAQSELAWHQALTGATEAIDANGASTDLNTAAGQANRASLLQLAQAATGHINAMREQDSSAEDLIATSRRQREAFIRVAQEMGYTEDAANDLADEYLGIPSEVETAIRVNARGVWTLGPSSDGYDPWANNPVFGDAVRRAEGGPIFGPGTTTSDSVPVLASQGEHMLTAAEVEAAGGHQGVYALRAAIRSGQFGQPIRRARGGPIERDALDLQAVDELNDHRVDVRLQYQRLIAGALGHIAHATAQQIRRYMSEGGLGALARAVSQQGVPYSWGGGGPGGPSFGFGRGANIRGFDCSSLMQYAWWPWVQLPRVTYSQIESGMPVPVGAQQPGDLVFPNRGHVAMYAGGGRLFHTFRTGEVAGYRSMYPNPLAIRRPMRGMAIGGRASAGEMALVGEEGPELVRFTSAAEVYSNEQTRELMRASAAYSAMGGGRHGDAPLVGTLDIDVHDSSAGAREIAEEITHAIRKVRHGGRYAVAD</sequence>
<dbReference type="InterPro" id="IPR051794">
    <property type="entry name" value="PG_Endopeptidase_C40"/>
</dbReference>
<dbReference type="Pfam" id="PF00877">
    <property type="entry name" value="NLPC_P60"/>
    <property type="match status" value="1"/>
</dbReference>
<feature type="region of interest" description="Disordered" evidence="5">
    <location>
        <begin position="103"/>
        <end position="142"/>
    </location>
</feature>
<dbReference type="EMBL" id="PVZC01000012">
    <property type="protein sequence ID" value="PRX91990.1"/>
    <property type="molecule type" value="Genomic_DNA"/>
</dbReference>
<dbReference type="PANTHER" id="PTHR47359">
    <property type="entry name" value="PEPTIDOGLYCAN DL-ENDOPEPTIDASE CWLO"/>
    <property type="match status" value="1"/>
</dbReference>
<evidence type="ECO:0000256" key="2">
    <source>
        <dbReference type="ARBA" id="ARBA00022670"/>
    </source>
</evidence>
<evidence type="ECO:0000256" key="1">
    <source>
        <dbReference type="ARBA" id="ARBA00007074"/>
    </source>
</evidence>
<dbReference type="PROSITE" id="PS51935">
    <property type="entry name" value="NLPC_P60"/>
    <property type="match status" value="1"/>
</dbReference>
<evidence type="ECO:0000313" key="7">
    <source>
        <dbReference type="EMBL" id="PRX91990.1"/>
    </source>
</evidence>
<dbReference type="PANTHER" id="PTHR47359:SF3">
    <property type="entry name" value="NLP_P60 DOMAIN-CONTAINING PROTEIN-RELATED"/>
    <property type="match status" value="1"/>
</dbReference>
<evidence type="ECO:0000256" key="3">
    <source>
        <dbReference type="ARBA" id="ARBA00022801"/>
    </source>
</evidence>
<evidence type="ECO:0000256" key="5">
    <source>
        <dbReference type="SAM" id="MobiDB-lite"/>
    </source>
</evidence>
<dbReference type="SUPFAM" id="SSF54001">
    <property type="entry name" value="Cysteine proteinases"/>
    <property type="match status" value="1"/>
</dbReference>
<protein>
    <submittedName>
        <fullName evidence="7">Cell wall-associated NlpC family hydrolase</fullName>
    </submittedName>
</protein>
<dbReference type="InterPro" id="IPR038765">
    <property type="entry name" value="Papain-like_cys_pep_sf"/>
</dbReference>
<dbReference type="GO" id="GO:0008234">
    <property type="term" value="F:cysteine-type peptidase activity"/>
    <property type="evidence" value="ECO:0007669"/>
    <property type="project" value="UniProtKB-KW"/>
</dbReference>
<evidence type="ECO:0000259" key="6">
    <source>
        <dbReference type="PROSITE" id="PS51935"/>
    </source>
</evidence>
<evidence type="ECO:0000313" key="8">
    <source>
        <dbReference type="Proteomes" id="UP000237846"/>
    </source>
</evidence>
<dbReference type="Gene3D" id="3.90.1720.10">
    <property type="entry name" value="endopeptidase domain like (from Nostoc punctiforme)"/>
    <property type="match status" value="1"/>
</dbReference>
<keyword evidence="8" id="KW-1185">Reference proteome</keyword>
<organism evidence="7 8">
    <name type="scientific">Allonocardiopsis opalescens</name>
    <dbReference type="NCBI Taxonomy" id="1144618"/>
    <lineage>
        <taxon>Bacteria</taxon>
        <taxon>Bacillati</taxon>
        <taxon>Actinomycetota</taxon>
        <taxon>Actinomycetes</taxon>
        <taxon>Streptosporangiales</taxon>
        <taxon>Allonocardiopsis</taxon>
    </lineage>
</organism>
<gene>
    <name evidence="7" type="ORF">CLV72_11263</name>
</gene>
<evidence type="ECO:0000256" key="4">
    <source>
        <dbReference type="ARBA" id="ARBA00022807"/>
    </source>
</evidence>
<comment type="caution">
    <text evidence="7">The sequence shown here is derived from an EMBL/GenBank/DDBJ whole genome shotgun (WGS) entry which is preliminary data.</text>
</comment>
<keyword evidence="4" id="KW-0788">Thiol protease</keyword>
<dbReference type="RefSeq" id="WP_106253358.1">
    <property type="nucleotide sequence ID" value="NZ_PVZC01000012.1"/>
</dbReference>
<keyword evidence="3 7" id="KW-0378">Hydrolase</keyword>
<feature type="compositionally biased region" description="Polar residues" evidence="5">
    <location>
        <begin position="124"/>
        <end position="142"/>
    </location>
</feature>
<reference evidence="7 8" key="1">
    <citation type="submission" date="2018-03" db="EMBL/GenBank/DDBJ databases">
        <title>Genomic Encyclopedia of Archaeal and Bacterial Type Strains, Phase II (KMG-II): from individual species to whole genera.</title>
        <authorList>
            <person name="Goeker M."/>
        </authorList>
    </citation>
    <scope>NUCLEOTIDE SEQUENCE [LARGE SCALE GENOMIC DNA]</scope>
    <source>
        <strain evidence="7 8">DSM 45601</strain>
    </source>
</reference>
<name>A0A2T0PSW9_9ACTN</name>
<accession>A0A2T0PSW9</accession>
<dbReference type="AlphaFoldDB" id="A0A2T0PSW9"/>
<proteinExistence type="inferred from homology"/>
<dbReference type="InterPro" id="IPR000064">
    <property type="entry name" value="NLP_P60_dom"/>
</dbReference>
<keyword evidence="2" id="KW-0645">Protease</keyword>